<comment type="caution">
    <text evidence="5">The sequence shown here is derived from an EMBL/GenBank/DDBJ whole genome shotgun (WGS) entry which is preliminary data.</text>
</comment>
<feature type="repeat" description="TPR" evidence="3">
    <location>
        <begin position="503"/>
        <end position="536"/>
    </location>
</feature>
<name>A0A9D5JYD4_9BACT</name>
<feature type="repeat" description="TPR" evidence="3">
    <location>
        <begin position="537"/>
        <end position="570"/>
    </location>
</feature>
<feature type="transmembrane region" description="Helical" evidence="4">
    <location>
        <begin position="325"/>
        <end position="346"/>
    </location>
</feature>
<protein>
    <submittedName>
        <fullName evidence="5">Tetratricopeptide repeat protein</fullName>
    </submittedName>
</protein>
<dbReference type="PANTHER" id="PTHR44227">
    <property type="match status" value="1"/>
</dbReference>
<feature type="transmembrane region" description="Helical" evidence="4">
    <location>
        <begin position="300"/>
        <end position="318"/>
    </location>
</feature>
<dbReference type="InterPro" id="IPR052346">
    <property type="entry name" value="O-mannosyl-transferase_TMTC"/>
</dbReference>
<feature type="repeat" description="TPR" evidence="3">
    <location>
        <begin position="707"/>
        <end position="740"/>
    </location>
</feature>
<feature type="repeat" description="TPR" evidence="3">
    <location>
        <begin position="571"/>
        <end position="604"/>
    </location>
</feature>
<feature type="transmembrane region" description="Helical" evidence="4">
    <location>
        <begin position="352"/>
        <end position="369"/>
    </location>
</feature>
<dbReference type="PROSITE" id="PS50005">
    <property type="entry name" value="TPR"/>
    <property type="match status" value="9"/>
</dbReference>
<feature type="repeat" description="TPR" evidence="3">
    <location>
        <begin position="605"/>
        <end position="638"/>
    </location>
</feature>
<evidence type="ECO:0000313" key="6">
    <source>
        <dbReference type="Proteomes" id="UP000649604"/>
    </source>
</evidence>
<feature type="transmembrane region" description="Helical" evidence="4">
    <location>
        <begin position="7"/>
        <end position="25"/>
    </location>
</feature>
<dbReference type="GO" id="GO:0000030">
    <property type="term" value="F:mannosyltransferase activity"/>
    <property type="evidence" value="ECO:0007669"/>
    <property type="project" value="TreeGrafter"/>
</dbReference>
<dbReference type="EMBL" id="WJJP01000525">
    <property type="protein sequence ID" value="MBD3326092.1"/>
    <property type="molecule type" value="Genomic_DNA"/>
</dbReference>
<keyword evidence="1" id="KW-0677">Repeat</keyword>
<dbReference type="GO" id="GO:0035269">
    <property type="term" value="P:protein O-linked glycosylation via mannose"/>
    <property type="evidence" value="ECO:0007669"/>
    <property type="project" value="TreeGrafter"/>
</dbReference>
<organism evidence="5 6">
    <name type="scientific">candidate division KSB3 bacterium</name>
    <dbReference type="NCBI Taxonomy" id="2044937"/>
    <lineage>
        <taxon>Bacteria</taxon>
        <taxon>candidate division KSB3</taxon>
    </lineage>
</organism>
<feature type="transmembrane region" description="Helical" evidence="4">
    <location>
        <begin position="225"/>
        <end position="243"/>
    </location>
</feature>
<keyword evidence="2 3" id="KW-0802">TPR repeat</keyword>
<evidence type="ECO:0000256" key="4">
    <source>
        <dbReference type="SAM" id="Phobius"/>
    </source>
</evidence>
<accession>A0A9D5JYD4</accession>
<dbReference type="Pfam" id="PF13431">
    <property type="entry name" value="TPR_17"/>
    <property type="match status" value="1"/>
</dbReference>
<feature type="transmembrane region" description="Helical" evidence="4">
    <location>
        <begin position="112"/>
        <end position="129"/>
    </location>
</feature>
<keyword evidence="4" id="KW-1133">Transmembrane helix</keyword>
<dbReference type="InterPro" id="IPR011990">
    <property type="entry name" value="TPR-like_helical_dom_sf"/>
</dbReference>
<keyword evidence="4" id="KW-0472">Membrane</keyword>
<dbReference type="Pfam" id="PF13432">
    <property type="entry name" value="TPR_16"/>
    <property type="match status" value="2"/>
</dbReference>
<feature type="repeat" description="TPR" evidence="3">
    <location>
        <begin position="639"/>
        <end position="672"/>
    </location>
</feature>
<keyword evidence="4" id="KW-0812">Transmembrane</keyword>
<dbReference type="PANTHER" id="PTHR44227:SF3">
    <property type="entry name" value="PROTEIN O-MANNOSYL-TRANSFERASE TMTC4"/>
    <property type="match status" value="1"/>
</dbReference>
<dbReference type="Gene3D" id="1.25.40.10">
    <property type="entry name" value="Tetratricopeptide repeat domain"/>
    <property type="match status" value="4"/>
</dbReference>
<feature type="transmembrane region" description="Helical" evidence="4">
    <location>
        <begin position="390"/>
        <end position="409"/>
    </location>
</feature>
<reference evidence="5" key="1">
    <citation type="submission" date="2019-11" db="EMBL/GenBank/DDBJ databases">
        <title>Microbial mats filling the niche in hypersaline microbial mats.</title>
        <authorList>
            <person name="Wong H.L."/>
            <person name="Macleod F.I."/>
            <person name="White R.A. III"/>
            <person name="Burns B.P."/>
        </authorList>
    </citation>
    <scope>NUCLEOTIDE SEQUENCE</scope>
    <source>
        <strain evidence="5">Rbin_158</strain>
    </source>
</reference>
<dbReference type="PROSITE" id="PS50293">
    <property type="entry name" value="TPR_REGION"/>
    <property type="match status" value="8"/>
</dbReference>
<dbReference type="AlphaFoldDB" id="A0A9D5JYD4"/>
<evidence type="ECO:0000256" key="3">
    <source>
        <dbReference type="PROSITE-ProRule" id="PRU00339"/>
    </source>
</evidence>
<dbReference type="Pfam" id="PF14559">
    <property type="entry name" value="TPR_19"/>
    <property type="match status" value="1"/>
</dbReference>
<feature type="transmembrane region" description="Helical" evidence="4">
    <location>
        <begin position="85"/>
        <end position="105"/>
    </location>
</feature>
<evidence type="ECO:0000313" key="5">
    <source>
        <dbReference type="EMBL" id="MBD3326092.1"/>
    </source>
</evidence>
<dbReference type="GO" id="GO:0030968">
    <property type="term" value="P:endoplasmic reticulum unfolded protein response"/>
    <property type="evidence" value="ECO:0007669"/>
    <property type="project" value="TreeGrafter"/>
</dbReference>
<dbReference type="SMART" id="SM00028">
    <property type="entry name" value="TPR"/>
    <property type="match status" value="9"/>
</dbReference>
<feature type="repeat" description="TPR" evidence="3">
    <location>
        <begin position="469"/>
        <end position="502"/>
    </location>
</feature>
<gene>
    <name evidence="5" type="ORF">GF339_16015</name>
</gene>
<feature type="repeat" description="TPR" evidence="3">
    <location>
        <begin position="432"/>
        <end position="465"/>
    </location>
</feature>
<feature type="transmembrane region" description="Helical" evidence="4">
    <location>
        <begin position="179"/>
        <end position="205"/>
    </location>
</feature>
<dbReference type="Proteomes" id="UP000649604">
    <property type="component" value="Unassembled WGS sequence"/>
</dbReference>
<dbReference type="SUPFAM" id="SSF48452">
    <property type="entry name" value="TPR-like"/>
    <property type="match status" value="1"/>
</dbReference>
<evidence type="ECO:0000256" key="1">
    <source>
        <dbReference type="ARBA" id="ARBA00022737"/>
    </source>
</evidence>
<feature type="repeat" description="TPR" evidence="3">
    <location>
        <begin position="673"/>
        <end position="706"/>
    </location>
</feature>
<proteinExistence type="predicted"/>
<sequence length="762" mass="86278">MKIYVRYLLLFAIVCLSGLVYLNTLDNEFVNFDDLELIVRNQYIKTLSLSNLAKIFTPGAIGAYQPVRTLSYAIDYAFWNLNPTGYHLTNILCNLLNTLLVYFLAYCLTKRFLLACLAALLFAVHPVHVEAVTWMSGRRDVLSLLFVLLALHCFLKYAPPSGRWEASLSPQPSRFPPAFWYGLSLICFTLGLLTKPSVVIFPLLLLLYDVCFLPPARRVWRRYGAYLPFFLVSFGGFLIFLWVSRASGIAKSGYHGGSGSATALMMLRVVGEYIGMLLMPRNLSVTYGVAPVESVWTLDFLIPFGVLAAAVVLTVFAWKRAKLAFFGMGWFFIALLPVANIIPISTVKADRYLYLPSVGFFLALAWCLVRGQEVLKQRDLSHVKTTLFLTAYWGIIALVLSSFTVLTITRNQDWKNSEMLWAATLETQPDSSIALNNLGLVYSERGEYEKAIALFELLIETHPIQEKLEQVYQNLATAYAGQEEFEQAINAYQKALDLNPEYQPAYLGLGKITAQLGQYQKAAEIYDYAAELDPQHEAVYTHLGNLAFMQEDYARAISAFQQALDLNPFNMNAYNGLGLSYARQGDFDRAFALYEEALQQNPHAAVIHNSLGTLYMQIGEHEKAIAEFTTSLELDPWNVEVRNNLGVLYLRTERYEDAAKEFIRSLEHEPENPRIITNLGIAYTHLGLYEEAIQMYQWALELDPTFARIYVLLGDLCAGTDQLDCALDAYQQALQFFPDDRMIFEKLQTVRKRQQQANPSTN</sequence>
<dbReference type="Pfam" id="PF00515">
    <property type="entry name" value="TPR_1"/>
    <property type="match status" value="1"/>
</dbReference>
<dbReference type="InterPro" id="IPR019734">
    <property type="entry name" value="TPR_rpt"/>
</dbReference>
<evidence type="ECO:0000256" key="2">
    <source>
        <dbReference type="ARBA" id="ARBA00022803"/>
    </source>
</evidence>